<dbReference type="AlphaFoldDB" id="A0A1I8B8R2"/>
<dbReference type="Proteomes" id="UP000095281">
    <property type="component" value="Unplaced"/>
</dbReference>
<protein>
    <submittedName>
        <fullName evidence="3">2-oxoacid_dh domain-containing protein</fullName>
    </submittedName>
</protein>
<dbReference type="Gene3D" id="4.10.320.10">
    <property type="entry name" value="E3-binding domain"/>
    <property type="match status" value="1"/>
</dbReference>
<dbReference type="InterPro" id="IPR036625">
    <property type="entry name" value="E3-bd_dom_sf"/>
</dbReference>
<dbReference type="Pfam" id="PF00198">
    <property type="entry name" value="2-oxoacid_dh"/>
    <property type="match status" value="1"/>
</dbReference>
<evidence type="ECO:0000259" key="1">
    <source>
        <dbReference type="Pfam" id="PF00198"/>
    </source>
</evidence>
<sequence length="342" mass="39607">MVIVNSSIVRYPIIKRWINLQYSRPISSILIGPSVKFLLLKYNLDLEIIKNRSGPKNNILKSDVIKYISEKQLNKSSKDDNIKQKQSFSKQIISSQKSKQRFFEIPLSDKQKEFIEKINHSKEIPHSYLSTNVSVSKIKKLCDQLKNVSSINLTTESFIIFACAQALKSVPEINVFWDNNYLQKSTNINISFFSENKIPIIFNFADKIGLEIISKLLKENKDFKNEQKNLMKTFSIFKMLNISKFTSIIKSPQTSILTIGLSNKYLNLTFCFDARAIQQEDACRFLNILNLNLSEPSLNLFLNLNEMTDFGDIFEEENDKNNLKEFVKELNDNELEMLAKLL</sequence>
<dbReference type="GO" id="GO:0006086">
    <property type="term" value="P:pyruvate decarboxylation to acetyl-CoA"/>
    <property type="evidence" value="ECO:0007669"/>
    <property type="project" value="InterPro"/>
</dbReference>
<proteinExistence type="predicted"/>
<dbReference type="Gene3D" id="3.30.559.10">
    <property type="entry name" value="Chloramphenicol acetyltransferase-like domain"/>
    <property type="match status" value="1"/>
</dbReference>
<dbReference type="InterPro" id="IPR023213">
    <property type="entry name" value="CAT-like_dom_sf"/>
</dbReference>
<evidence type="ECO:0000313" key="3">
    <source>
        <dbReference type="WBParaSite" id="MhA1_Contig1555.frz3.gene15"/>
    </source>
</evidence>
<dbReference type="GO" id="GO:0004742">
    <property type="term" value="F:dihydrolipoyllysine-residue acetyltransferase activity"/>
    <property type="evidence" value="ECO:0007669"/>
    <property type="project" value="TreeGrafter"/>
</dbReference>
<keyword evidence="2" id="KW-1185">Reference proteome</keyword>
<dbReference type="PANTHER" id="PTHR23151">
    <property type="entry name" value="DIHYDROLIPOAMIDE ACETYL/SUCCINYL-TRANSFERASE-RELATED"/>
    <property type="match status" value="1"/>
</dbReference>
<feature type="domain" description="2-oxoacid dehydrogenase acyltransferase catalytic" evidence="1">
    <location>
        <begin position="104"/>
        <end position="298"/>
    </location>
</feature>
<name>A0A1I8B8R2_MELHA</name>
<dbReference type="PANTHER" id="PTHR23151:SF90">
    <property type="entry name" value="DIHYDROLIPOYLLYSINE-RESIDUE ACETYLTRANSFERASE COMPONENT OF PYRUVATE DEHYDROGENASE COMPLEX, MITOCHONDRIAL-RELATED"/>
    <property type="match status" value="1"/>
</dbReference>
<reference evidence="3" key="1">
    <citation type="submission" date="2016-11" db="UniProtKB">
        <authorList>
            <consortium name="WormBaseParasite"/>
        </authorList>
    </citation>
    <scope>IDENTIFICATION</scope>
</reference>
<accession>A0A1I8B8R2</accession>
<dbReference type="GO" id="GO:0045254">
    <property type="term" value="C:pyruvate dehydrogenase complex"/>
    <property type="evidence" value="ECO:0007669"/>
    <property type="project" value="InterPro"/>
</dbReference>
<dbReference type="OMA" id="YAYANCT"/>
<dbReference type="SUPFAM" id="SSF52777">
    <property type="entry name" value="CoA-dependent acyltransferases"/>
    <property type="match status" value="1"/>
</dbReference>
<dbReference type="InterPro" id="IPR045257">
    <property type="entry name" value="E2/Pdx1"/>
</dbReference>
<evidence type="ECO:0000313" key="2">
    <source>
        <dbReference type="Proteomes" id="UP000095281"/>
    </source>
</evidence>
<organism evidence="2 3">
    <name type="scientific">Meloidogyne hapla</name>
    <name type="common">Root-knot nematode worm</name>
    <dbReference type="NCBI Taxonomy" id="6305"/>
    <lineage>
        <taxon>Eukaryota</taxon>
        <taxon>Metazoa</taxon>
        <taxon>Ecdysozoa</taxon>
        <taxon>Nematoda</taxon>
        <taxon>Chromadorea</taxon>
        <taxon>Rhabditida</taxon>
        <taxon>Tylenchina</taxon>
        <taxon>Tylenchomorpha</taxon>
        <taxon>Tylenchoidea</taxon>
        <taxon>Meloidogynidae</taxon>
        <taxon>Meloidogyninae</taxon>
        <taxon>Meloidogyne</taxon>
    </lineage>
</organism>
<dbReference type="WBParaSite" id="MhA1_Contig1555.frz3.gene15">
    <property type="protein sequence ID" value="MhA1_Contig1555.frz3.gene15"/>
    <property type="gene ID" value="MhA1_Contig1555.frz3.gene15"/>
</dbReference>
<dbReference type="InterPro" id="IPR001078">
    <property type="entry name" value="2-oxoacid_DH_actylTfrase"/>
</dbReference>